<dbReference type="InterPro" id="IPR025698">
    <property type="entry name" value="2TM_dom"/>
</dbReference>
<feature type="domain" description="2TM" evidence="2">
    <location>
        <begin position="26"/>
        <end position="109"/>
    </location>
</feature>
<dbReference type="AlphaFoldDB" id="A0A167Y3K8"/>
<keyword evidence="1" id="KW-0812">Transmembrane</keyword>
<evidence type="ECO:0000259" key="2">
    <source>
        <dbReference type="Pfam" id="PF13239"/>
    </source>
</evidence>
<protein>
    <recommendedName>
        <fullName evidence="2">2TM domain-containing protein</fullName>
    </recommendedName>
</protein>
<feature type="transmembrane region" description="Helical" evidence="1">
    <location>
        <begin position="36"/>
        <end position="55"/>
    </location>
</feature>
<evidence type="ECO:0000256" key="1">
    <source>
        <dbReference type="SAM" id="Phobius"/>
    </source>
</evidence>
<feature type="transmembrane region" description="Helical" evidence="1">
    <location>
        <begin position="75"/>
        <end position="95"/>
    </location>
</feature>
<name>A0A167Y3K8_9FLAO</name>
<reference evidence="3 4" key="1">
    <citation type="submission" date="2016-03" db="EMBL/GenBank/DDBJ databases">
        <title>Draft genome sequence of Flavobacterium fryxellicola DSM 16209.</title>
        <authorList>
            <person name="Shin S.-K."/>
            <person name="Yi H."/>
        </authorList>
    </citation>
    <scope>NUCLEOTIDE SEQUENCE [LARGE SCALE GENOMIC DNA]</scope>
    <source>
        <strain evidence="3 4">DSM 16209</strain>
    </source>
</reference>
<dbReference type="Pfam" id="PF13239">
    <property type="entry name" value="2TM"/>
    <property type="match status" value="1"/>
</dbReference>
<accession>A0A167Y3K8</accession>
<keyword evidence="1" id="KW-1133">Transmembrane helix</keyword>
<evidence type="ECO:0000313" key="4">
    <source>
        <dbReference type="Proteomes" id="UP000077164"/>
    </source>
</evidence>
<comment type="caution">
    <text evidence="3">The sequence shown here is derived from an EMBL/GenBank/DDBJ whole genome shotgun (WGS) entry which is preliminary data.</text>
</comment>
<keyword evidence="4" id="KW-1185">Reference proteome</keyword>
<dbReference type="RefSeq" id="WP_066078198.1">
    <property type="nucleotide sequence ID" value="NZ_FRDK01000002.1"/>
</dbReference>
<organism evidence="3 4">
    <name type="scientific">Flavobacterium fryxellicola</name>
    <dbReference type="NCBI Taxonomy" id="249352"/>
    <lineage>
        <taxon>Bacteria</taxon>
        <taxon>Pseudomonadati</taxon>
        <taxon>Bacteroidota</taxon>
        <taxon>Flavobacteriia</taxon>
        <taxon>Flavobacteriales</taxon>
        <taxon>Flavobacteriaceae</taxon>
        <taxon>Flavobacterium</taxon>
    </lineage>
</organism>
<dbReference type="Proteomes" id="UP000077164">
    <property type="component" value="Unassembled WGS sequence"/>
</dbReference>
<keyword evidence="1" id="KW-0472">Membrane</keyword>
<proteinExistence type="predicted"/>
<dbReference type="EMBL" id="LVJE01000010">
    <property type="protein sequence ID" value="OAB28993.1"/>
    <property type="molecule type" value="Genomic_DNA"/>
</dbReference>
<gene>
    <name evidence="3" type="ORF">FBFR_05950</name>
</gene>
<evidence type="ECO:0000313" key="3">
    <source>
        <dbReference type="EMBL" id="OAB28993.1"/>
    </source>
</evidence>
<dbReference type="OrthoDB" id="1495672at2"/>
<sequence length="117" mass="14101">MERLKRQLLKESEMGNYNPDIRYDLAYKKVKRMKGFYVHVVVYVLVNSFLLILSFNKSEVGVENFWRWQTWNTVFFWGIGLIAHGVSVFGGHLIFNKDWEERKIRELIEKDKNIKEE</sequence>
<dbReference type="STRING" id="249352.SAMN05444395_102258"/>